<dbReference type="InterPro" id="IPR036397">
    <property type="entry name" value="RNaseH_sf"/>
</dbReference>
<proteinExistence type="predicted"/>
<gene>
    <name evidence="1" type="ORF">RhiirA5_288905</name>
</gene>
<name>A0A2N0PU98_9GLOM</name>
<feature type="non-terminal residue" evidence="1">
    <location>
        <position position="1"/>
    </location>
</feature>
<sequence length="76" mass="9234">DWLSNSPDLNSIENLWSIVKYNVEKRMPQNIDELKQFMAEEWNKIPDSFLVNLIQSMKRRCQLVIDLFNFYIIRKL</sequence>
<dbReference type="AlphaFoldDB" id="A0A2N0PU98"/>
<evidence type="ECO:0000313" key="2">
    <source>
        <dbReference type="Proteomes" id="UP000232722"/>
    </source>
</evidence>
<dbReference type="EMBL" id="LLXJ01000387">
    <property type="protein sequence ID" value="PKC10359.1"/>
    <property type="molecule type" value="Genomic_DNA"/>
</dbReference>
<comment type="caution">
    <text evidence="1">The sequence shown here is derived from an EMBL/GenBank/DDBJ whole genome shotgun (WGS) entry which is preliminary data.</text>
</comment>
<dbReference type="GO" id="GO:0003676">
    <property type="term" value="F:nucleic acid binding"/>
    <property type="evidence" value="ECO:0007669"/>
    <property type="project" value="InterPro"/>
</dbReference>
<dbReference type="Proteomes" id="UP000232722">
    <property type="component" value="Unassembled WGS sequence"/>
</dbReference>
<reference evidence="1 2" key="1">
    <citation type="submission" date="2016-04" db="EMBL/GenBank/DDBJ databases">
        <title>Genome analyses suggest a sexual origin of heterokaryosis in a supposedly ancient asexual fungus.</title>
        <authorList>
            <person name="Ropars J."/>
            <person name="Sedzielewska K."/>
            <person name="Noel J."/>
            <person name="Charron P."/>
            <person name="Farinelli L."/>
            <person name="Marton T."/>
            <person name="Kruger M."/>
            <person name="Pelin A."/>
            <person name="Brachmann A."/>
            <person name="Corradi N."/>
        </authorList>
    </citation>
    <scope>NUCLEOTIDE SEQUENCE [LARGE SCALE GENOMIC DNA]</scope>
    <source>
        <strain evidence="1 2">A5</strain>
    </source>
</reference>
<organism evidence="1 2">
    <name type="scientific">Rhizophagus irregularis</name>
    <dbReference type="NCBI Taxonomy" id="588596"/>
    <lineage>
        <taxon>Eukaryota</taxon>
        <taxon>Fungi</taxon>
        <taxon>Fungi incertae sedis</taxon>
        <taxon>Mucoromycota</taxon>
        <taxon>Glomeromycotina</taxon>
        <taxon>Glomeromycetes</taxon>
        <taxon>Glomerales</taxon>
        <taxon>Glomeraceae</taxon>
        <taxon>Rhizophagus</taxon>
    </lineage>
</organism>
<protein>
    <recommendedName>
        <fullName evidence="3">Tc1-like transposase DDE domain-containing protein</fullName>
    </recommendedName>
</protein>
<dbReference type="VEuPathDB" id="FungiDB:RhiirA1_447954"/>
<reference evidence="1 2" key="2">
    <citation type="submission" date="2017-09" db="EMBL/GenBank/DDBJ databases">
        <title>Extensive intraspecific genome diversity in a model arbuscular mycorrhizal fungus.</title>
        <authorList>
            <person name="Chen E.C."/>
            <person name="Morin E."/>
            <person name="Beaudet D."/>
            <person name="Noel J."/>
            <person name="Ndikumana S."/>
            <person name="Charron P."/>
            <person name="St-Onge C."/>
            <person name="Giorgi J."/>
            <person name="Grigoriev I.V."/>
            <person name="Roux C."/>
            <person name="Martin F.M."/>
            <person name="Corradi N."/>
        </authorList>
    </citation>
    <scope>NUCLEOTIDE SEQUENCE [LARGE SCALE GENOMIC DNA]</scope>
    <source>
        <strain evidence="1 2">A5</strain>
    </source>
</reference>
<dbReference type="Gene3D" id="3.30.420.10">
    <property type="entry name" value="Ribonuclease H-like superfamily/Ribonuclease H"/>
    <property type="match status" value="1"/>
</dbReference>
<evidence type="ECO:0008006" key="3">
    <source>
        <dbReference type="Google" id="ProtNLM"/>
    </source>
</evidence>
<evidence type="ECO:0000313" key="1">
    <source>
        <dbReference type="EMBL" id="PKC10359.1"/>
    </source>
</evidence>
<accession>A0A2N0PU98</accession>